<evidence type="ECO:0000313" key="2">
    <source>
        <dbReference type="Proteomes" id="UP001597280"/>
    </source>
</evidence>
<dbReference type="EMBL" id="JBHUFL010000002">
    <property type="protein sequence ID" value="MFD1835060.1"/>
    <property type="molecule type" value="Genomic_DNA"/>
</dbReference>
<reference evidence="2" key="1">
    <citation type="journal article" date="2019" name="Int. J. Syst. Evol. Microbiol.">
        <title>The Global Catalogue of Microorganisms (GCM) 10K type strain sequencing project: providing services to taxonomists for standard genome sequencing and annotation.</title>
        <authorList>
            <consortium name="The Broad Institute Genomics Platform"/>
            <consortium name="The Broad Institute Genome Sequencing Center for Infectious Disease"/>
            <person name="Wu L."/>
            <person name="Ma J."/>
        </authorList>
    </citation>
    <scope>NUCLEOTIDE SEQUENCE [LARGE SCALE GENOMIC DNA]</scope>
    <source>
        <strain evidence="2">JCM 11650</strain>
    </source>
</reference>
<proteinExistence type="predicted"/>
<sequence>MDEDITLELRQELEDGRERHAPVDARAFQQALDALLKLLRAEASDDVAWQIADLKIGSAICGIAPDRETEAPRRLISNLRHVASGRGLPSGWGRREVTLALELARARNRKPGTVISLASRRSESIAVDDNFEAEAAAILQVKHHSLTSLVGVIDEWSIRRKNPAVGFTTDLGKHIIIEYPEGMKERMREFVDSRVEARCRVGRNGFGDIVAAEMLDCIELPSRLPSPVPEFRSMLGAFTGPGFAETSLDQWLEARGTHE</sequence>
<name>A0ABW4PZ43_9MICO</name>
<protein>
    <recommendedName>
        <fullName evidence="3">DUF222 domain-containing protein</fullName>
    </recommendedName>
</protein>
<evidence type="ECO:0000313" key="1">
    <source>
        <dbReference type="EMBL" id="MFD1835060.1"/>
    </source>
</evidence>
<keyword evidence="2" id="KW-1185">Reference proteome</keyword>
<evidence type="ECO:0008006" key="3">
    <source>
        <dbReference type="Google" id="ProtNLM"/>
    </source>
</evidence>
<accession>A0ABW4PZ43</accession>
<dbReference type="RefSeq" id="WP_343904271.1">
    <property type="nucleotide sequence ID" value="NZ_BAAAIS010000002.1"/>
</dbReference>
<gene>
    <name evidence="1" type="ORF">ACFSDA_08200</name>
</gene>
<comment type="caution">
    <text evidence="1">The sequence shown here is derived from an EMBL/GenBank/DDBJ whole genome shotgun (WGS) entry which is preliminary data.</text>
</comment>
<organism evidence="1 2">
    <name type="scientific">Brachybacterium rhamnosum</name>
    <dbReference type="NCBI Taxonomy" id="173361"/>
    <lineage>
        <taxon>Bacteria</taxon>
        <taxon>Bacillati</taxon>
        <taxon>Actinomycetota</taxon>
        <taxon>Actinomycetes</taxon>
        <taxon>Micrococcales</taxon>
        <taxon>Dermabacteraceae</taxon>
        <taxon>Brachybacterium</taxon>
    </lineage>
</organism>
<dbReference type="Proteomes" id="UP001597280">
    <property type="component" value="Unassembled WGS sequence"/>
</dbReference>